<accession>A0A1U9MKA0</accession>
<evidence type="ECO:0000259" key="2">
    <source>
        <dbReference type="Pfam" id="PF04982"/>
    </source>
</evidence>
<name>A0A1U9MKA0_9HYPH</name>
<feature type="transmembrane region" description="Helical" evidence="1">
    <location>
        <begin position="81"/>
        <end position="103"/>
    </location>
</feature>
<gene>
    <name evidence="3" type="ORF">BBC0122_020390</name>
</gene>
<dbReference type="Pfam" id="PF04982">
    <property type="entry name" value="TM_HPP"/>
    <property type="match status" value="1"/>
</dbReference>
<dbReference type="Proteomes" id="UP000189632">
    <property type="component" value="Chromosome"/>
</dbReference>
<keyword evidence="1" id="KW-0812">Transmembrane</keyword>
<dbReference type="PANTHER" id="PTHR33741">
    <property type="entry name" value="TRANSMEMBRANE PROTEIN DDB_G0269096-RELATED"/>
    <property type="match status" value="1"/>
</dbReference>
<dbReference type="PANTHER" id="PTHR33741:SF5">
    <property type="entry name" value="TRANSMEMBRANE PROTEIN DDB_G0269096-RELATED"/>
    <property type="match status" value="1"/>
</dbReference>
<feature type="domain" description="HPP transmembrane region" evidence="2">
    <location>
        <begin position="23"/>
        <end position="172"/>
    </location>
</feature>
<feature type="transmembrane region" description="Helical" evidence="1">
    <location>
        <begin position="27"/>
        <end position="46"/>
    </location>
</feature>
<proteinExistence type="predicted"/>
<evidence type="ECO:0000313" key="3">
    <source>
        <dbReference type="EMBL" id="AQT48132.1"/>
    </source>
</evidence>
<keyword evidence="4" id="KW-1185">Reference proteome</keyword>
<dbReference type="InterPro" id="IPR007065">
    <property type="entry name" value="HPP"/>
</dbReference>
<dbReference type="KEGG" id="bapi:BBC0122_020390"/>
<dbReference type="AlphaFoldDB" id="A0A1U9MKA0"/>
<protein>
    <submittedName>
        <fullName evidence="3">HPP family protein</fullName>
    </submittedName>
</protein>
<sequence length="176" mass="18725">MSDLTDAPKSRMTFFLTSKAPARPSSLQILTGFAGGMVSISILAFMAGHYHVPLIMAPFGATCVLLYALPESPLAQPRSVIGGHLLSTFVGLAVFHLIGHGVWETGLAVGLAIGLMQFTRTIHAPASADPIVVFLASCPGWSFLFAPVFLGSIILVAIAFVVNNIGAGKNWPKYWW</sequence>
<reference evidence="3 4" key="1">
    <citation type="submission" date="2016-11" db="EMBL/GenBank/DDBJ databases">
        <title>Comparative genomics of Bartonella apis.</title>
        <authorList>
            <person name="Engel P."/>
        </authorList>
    </citation>
    <scope>NUCLEOTIDE SEQUENCE [LARGE SCALE GENOMIC DNA]</scope>
    <source>
        <strain evidence="3 4">BBC0122</strain>
    </source>
</reference>
<organism evidence="3 4">
    <name type="scientific">Bartonella choladocola</name>
    <dbReference type="NCBI Taxonomy" id="2750995"/>
    <lineage>
        <taxon>Bacteria</taxon>
        <taxon>Pseudomonadati</taxon>
        <taxon>Pseudomonadota</taxon>
        <taxon>Alphaproteobacteria</taxon>
        <taxon>Hyphomicrobiales</taxon>
        <taxon>Bartonellaceae</taxon>
        <taxon>Bartonella</taxon>
    </lineage>
</organism>
<keyword evidence="1" id="KW-0472">Membrane</keyword>
<evidence type="ECO:0000313" key="4">
    <source>
        <dbReference type="Proteomes" id="UP000189632"/>
    </source>
</evidence>
<dbReference type="InterPro" id="IPR058581">
    <property type="entry name" value="TM_HPP"/>
</dbReference>
<dbReference type="RefSeq" id="WP_077993664.1">
    <property type="nucleotide sequence ID" value="NZ_CP015625.1"/>
</dbReference>
<dbReference type="EMBL" id="CP015625">
    <property type="protein sequence ID" value="AQT48132.1"/>
    <property type="molecule type" value="Genomic_DNA"/>
</dbReference>
<feature type="transmembrane region" description="Helical" evidence="1">
    <location>
        <begin position="141"/>
        <end position="162"/>
    </location>
</feature>
<evidence type="ECO:0000256" key="1">
    <source>
        <dbReference type="SAM" id="Phobius"/>
    </source>
</evidence>
<keyword evidence="1" id="KW-1133">Transmembrane helix</keyword>
<feature type="transmembrane region" description="Helical" evidence="1">
    <location>
        <begin position="52"/>
        <end position="69"/>
    </location>
</feature>